<reference evidence="2 3" key="1">
    <citation type="submission" date="2019-09" db="EMBL/GenBank/DDBJ databases">
        <title>Ecophysiology of the spiral-shaped methanotroph Methylospira mobilis as revealed by the complete genome sequence.</title>
        <authorList>
            <person name="Oshkin I.Y."/>
            <person name="Dedysh S.N."/>
            <person name="Miroshnikov K."/>
            <person name="Danilova O.V."/>
            <person name="Hakobyan A."/>
            <person name="Liesack W."/>
        </authorList>
    </citation>
    <scope>NUCLEOTIDE SEQUENCE [LARGE SCALE GENOMIC DNA]</scope>
    <source>
        <strain evidence="2 3">Shm1</strain>
    </source>
</reference>
<dbReference type="EMBL" id="CP044205">
    <property type="protein sequence ID" value="QFY42671.1"/>
    <property type="molecule type" value="Genomic_DNA"/>
</dbReference>
<evidence type="ECO:0008006" key="4">
    <source>
        <dbReference type="Google" id="ProtNLM"/>
    </source>
</evidence>
<organism evidence="2 3">
    <name type="scientific">Candidatus Methylospira mobilis</name>
    <dbReference type="NCBI Taxonomy" id="1808979"/>
    <lineage>
        <taxon>Bacteria</taxon>
        <taxon>Pseudomonadati</taxon>
        <taxon>Pseudomonadota</taxon>
        <taxon>Gammaproteobacteria</taxon>
        <taxon>Methylococcales</taxon>
        <taxon>Methylococcaceae</taxon>
        <taxon>Candidatus Methylospira</taxon>
    </lineage>
</organism>
<dbReference type="InParanoid" id="A0A5Q0BKC2"/>
<keyword evidence="1" id="KW-0732">Signal</keyword>
<protein>
    <recommendedName>
        <fullName evidence="4">DUF2282 domain-containing protein</fullName>
    </recommendedName>
</protein>
<dbReference type="KEGG" id="mmob:F6R98_08565"/>
<proteinExistence type="predicted"/>
<feature type="chain" id="PRO_5025003661" description="DUF2282 domain-containing protein" evidence="1">
    <location>
        <begin position="24"/>
        <end position="106"/>
    </location>
</feature>
<name>A0A5Q0BKC2_9GAMM</name>
<evidence type="ECO:0000313" key="3">
    <source>
        <dbReference type="Proteomes" id="UP000325755"/>
    </source>
</evidence>
<gene>
    <name evidence="2" type="ORF">F6R98_08565</name>
</gene>
<evidence type="ECO:0000313" key="2">
    <source>
        <dbReference type="EMBL" id="QFY42671.1"/>
    </source>
</evidence>
<dbReference type="AlphaFoldDB" id="A0A5Q0BKC2"/>
<feature type="signal peptide" evidence="1">
    <location>
        <begin position="1"/>
        <end position="23"/>
    </location>
</feature>
<accession>A0A5Q0BKC2</accession>
<dbReference type="Proteomes" id="UP000325755">
    <property type="component" value="Chromosome"/>
</dbReference>
<sequence length="106" mass="11316">MKKFLVTTVSAVSLLCASGLAFAAGGYNDVPPTDPQYLACQAYASAKWEGGNEASLVAGQTKVQAWCECLWNETDDDFKGSLVKFSESAKGASVNKKCEKHSGWQS</sequence>
<evidence type="ECO:0000256" key="1">
    <source>
        <dbReference type="SAM" id="SignalP"/>
    </source>
</evidence>
<dbReference type="RefSeq" id="WP_153248666.1">
    <property type="nucleotide sequence ID" value="NZ_CP044205.1"/>
</dbReference>
<keyword evidence="3" id="KW-1185">Reference proteome</keyword>